<dbReference type="Gene3D" id="3.30.70.1230">
    <property type="entry name" value="Nucleotide cyclase"/>
    <property type="match status" value="1"/>
</dbReference>
<dbReference type="InterPro" id="IPR029787">
    <property type="entry name" value="Nucleotide_cyclase"/>
</dbReference>
<proteinExistence type="predicted"/>
<evidence type="ECO:0000256" key="1">
    <source>
        <dbReference type="SAM" id="Phobius"/>
    </source>
</evidence>
<gene>
    <name evidence="3" type="ORF">MGWOODY_Tha1703</name>
</gene>
<organism evidence="3">
    <name type="scientific">hydrothermal vent metagenome</name>
    <dbReference type="NCBI Taxonomy" id="652676"/>
    <lineage>
        <taxon>unclassified sequences</taxon>
        <taxon>metagenomes</taxon>
        <taxon>ecological metagenomes</taxon>
    </lineage>
</organism>
<dbReference type="GO" id="GO:0035556">
    <property type="term" value="P:intracellular signal transduction"/>
    <property type="evidence" value="ECO:0007669"/>
    <property type="project" value="InterPro"/>
</dbReference>
<feature type="transmembrane region" description="Helical" evidence="1">
    <location>
        <begin position="21"/>
        <end position="47"/>
    </location>
</feature>
<accession>A0A160TFB8</accession>
<name>A0A160TFB8_9ZZZZ</name>
<dbReference type="EC" id="4.6.1.1" evidence="3"/>
<keyword evidence="3" id="KW-0456">Lyase</keyword>
<dbReference type="GO" id="GO:0004016">
    <property type="term" value="F:adenylate cyclase activity"/>
    <property type="evidence" value="ECO:0007669"/>
    <property type="project" value="UniProtKB-EC"/>
</dbReference>
<keyword evidence="1" id="KW-0812">Transmembrane</keyword>
<keyword evidence="1" id="KW-1133">Transmembrane helix</keyword>
<dbReference type="AlphaFoldDB" id="A0A160TFB8"/>
<sequence>MEIFDSLGRIMLLRRLRQQKLNTSQIIGLTAALMILVTGLLVSVLTYSHLSTQLRNSSIEDSTRQLRQLSVALTPSLLRQDRISLNLTLNDWDSGNAIDGIRVLDTEQQILAERGQEQTGSQKISVPVLQDAKNIGLIISFANTATATQLSQRYFSIGLIASSVLALLGALIAYQFGERHSYYTRRLQQQMLLWQQGEDLTLPTKPRDADNLALHLTLEKIARRESQKRAMDVALGQFMSSSESPYPDPLKYYDAALLFIEIQDLEILQNRLSASELTQTLNQYHRLLSQAAKLYNGKVDRYLGDGVVMMFGIPNNDRNASLHCLYAARLFSGLVNYLREHDSPLLALEFHIAAHWGPVLMAPLQEDNHTQCNLIGDTVHWASHLANQSEENRILVSHTLIEHIDEELGIEWHEGPLVSDLHGREQITYWLKELPEKTESLIQRQIKHITSMTENA</sequence>
<dbReference type="PROSITE" id="PS50125">
    <property type="entry name" value="GUANYLATE_CYCLASE_2"/>
    <property type="match status" value="1"/>
</dbReference>
<keyword evidence="1" id="KW-0472">Membrane</keyword>
<evidence type="ECO:0000313" key="3">
    <source>
        <dbReference type="EMBL" id="CUS41629.1"/>
    </source>
</evidence>
<dbReference type="GO" id="GO:0009190">
    <property type="term" value="P:cyclic nucleotide biosynthetic process"/>
    <property type="evidence" value="ECO:0007669"/>
    <property type="project" value="InterPro"/>
</dbReference>
<dbReference type="InterPro" id="IPR050697">
    <property type="entry name" value="Adenylyl/Guanylyl_Cyclase_3/4"/>
</dbReference>
<dbReference type="Pfam" id="PF00211">
    <property type="entry name" value="Guanylate_cyc"/>
    <property type="match status" value="1"/>
</dbReference>
<dbReference type="SUPFAM" id="SSF55073">
    <property type="entry name" value="Nucleotide cyclase"/>
    <property type="match status" value="1"/>
</dbReference>
<dbReference type="EMBL" id="CZQC01000049">
    <property type="protein sequence ID" value="CUS41629.1"/>
    <property type="molecule type" value="Genomic_DNA"/>
</dbReference>
<dbReference type="PANTHER" id="PTHR43081:SF1">
    <property type="entry name" value="ADENYLATE CYCLASE, TERMINAL-DIFFERENTIATION SPECIFIC"/>
    <property type="match status" value="1"/>
</dbReference>
<dbReference type="PANTHER" id="PTHR43081">
    <property type="entry name" value="ADENYLATE CYCLASE, TERMINAL-DIFFERENTIATION SPECIFIC-RELATED"/>
    <property type="match status" value="1"/>
</dbReference>
<feature type="transmembrane region" description="Helical" evidence="1">
    <location>
        <begin position="154"/>
        <end position="176"/>
    </location>
</feature>
<reference evidence="3" key="1">
    <citation type="submission" date="2015-10" db="EMBL/GenBank/DDBJ databases">
        <authorList>
            <person name="Gilbert D.G."/>
        </authorList>
    </citation>
    <scope>NUCLEOTIDE SEQUENCE</scope>
</reference>
<feature type="domain" description="Guanylate cyclase" evidence="2">
    <location>
        <begin position="256"/>
        <end position="386"/>
    </location>
</feature>
<dbReference type="CDD" id="cd07302">
    <property type="entry name" value="CHD"/>
    <property type="match status" value="1"/>
</dbReference>
<evidence type="ECO:0000259" key="2">
    <source>
        <dbReference type="PROSITE" id="PS50125"/>
    </source>
</evidence>
<protein>
    <submittedName>
        <fullName evidence="3">Adenylate cyclase</fullName>
        <ecNumber evidence="3">4.6.1.1</ecNumber>
    </submittedName>
</protein>
<dbReference type="InterPro" id="IPR001054">
    <property type="entry name" value="A/G_cyclase"/>
</dbReference>